<protein>
    <submittedName>
        <fullName evidence="1">Uncharacterized protein</fullName>
    </submittedName>
</protein>
<gene>
    <name evidence="1" type="ORF">PHSY_005146</name>
</gene>
<name>R9PHH2_PSEHS</name>
<dbReference type="EMBL" id="DF238810">
    <property type="protein sequence ID" value="GAC97560.1"/>
    <property type="molecule type" value="Genomic_DNA"/>
</dbReference>
<reference evidence="2" key="1">
    <citation type="journal article" date="2013" name="Genome Announc.">
        <title>Draft genome sequence of the basidiomycetous yeast-like fungus Pseudozyma hubeiensis SY62, which produces an abundant amount of the biosurfactant mannosylerythritol lipids.</title>
        <authorList>
            <person name="Konishi M."/>
            <person name="Hatada Y."/>
            <person name="Horiuchi J."/>
        </authorList>
    </citation>
    <scope>NUCLEOTIDE SEQUENCE [LARGE SCALE GENOMIC DNA]</scope>
    <source>
        <strain evidence="2">SY62</strain>
    </source>
</reference>
<dbReference type="RefSeq" id="XP_012191147.1">
    <property type="nucleotide sequence ID" value="XM_012335757.1"/>
</dbReference>
<accession>R9PHH2</accession>
<evidence type="ECO:0000313" key="2">
    <source>
        <dbReference type="Proteomes" id="UP000014071"/>
    </source>
</evidence>
<dbReference type="Proteomes" id="UP000014071">
    <property type="component" value="Unassembled WGS sequence"/>
</dbReference>
<sequence length="168" mass="17909">MSRSLGRVVVVEDRVEVIERLRVCTGVTFIPSDVSILAGRLVNNPLTPLFSPLAAPESTEMSLDRKSSTIPLNTTASYAGVGSTELCFRSRLASTEPGVTVPASPPSDSELREDDAYGACDGSVSNGVRSDGDELRRVGKQHGKMVERNRSMVMSGVAGRVMRNGAIL</sequence>
<keyword evidence="2" id="KW-1185">Reference proteome</keyword>
<dbReference type="GeneID" id="24110426"/>
<evidence type="ECO:0000313" key="1">
    <source>
        <dbReference type="EMBL" id="GAC97560.1"/>
    </source>
</evidence>
<dbReference type="HOGENOM" id="CLU_1587248_0_0_1"/>
<proteinExistence type="predicted"/>
<organism evidence="1 2">
    <name type="scientific">Pseudozyma hubeiensis (strain SY62)</name>
    <name type="common">Yeast</name>
    <dbReference type="NCBI Taxonomy" id="1305764"/>
    <lineage>
        <taxon>Eukaryota</taxon>
        <taxon>Fungi</taxon>
        <taxon>Dikarya</taxon>
        <taxon>Basidiomycota</taxon>
        <taxon>Ustilaginomycotina</taxon>
        <taxon>Ustilaginomycetes</taxon>
        <taxon>Ustilaginales</taxon>
        <taxon>Ustilaginaceae</taxon>
        <taxon>Pseudozyma</taxon>
    </lineage>
</organism>
<dbReference type="AlphaFoldDB" id="R9PHH2"/>